<accession>A0A6J4S7N1</accession>
<dbReference type="InterPro" id="IPR019251">
    <property type="entry name" value="DUF2231_TM"/>
</dbReference>
<dbReference type="Pfam" id="PF09990">
    <property type="entry name" value="DUF2231"/>
    <property type="match status" value="1"/>
</dbReference>
<protein>
    <recommendedName>
        <fullName evidence="3">DUF2231 domain-containing protein</fullName>
    </recommendedName>
</protein>
<sequence length="224" mass="22723">MSSLVSLVKGFPGKPSHAPLTDVSVGAYTVGVAMLVVGALGFEQEAMAKGGLLAISGGLIVAVPTSLTGLLDWSDLAKGTAKRKIANVHLAVMLAGTAVFAAAWFAQRPGYLEGEVTALGLLLGLVAFGLLVVGGTLGGALAYVYGVRVVKQDVSVADALIPGRIEEQAAASRHSQREVGVAPVEQPVAAPAGTDTSSDARGEPAEPEVSTRAHAASQAARYRL</sequence>
<name>A0A6J4S7N1_9ACTN</name>
<keyword evidence="2" id="KW-0812">Transmembrane</keyword>
<evidence type="ECO:0000256" key="2">
    <source>
        <dbReference type="SAM" id="Phobius"/>
    </source>
</evidence>
<organism evidence="4">
    <name type="scientific">uncultured Solirubrobacteraceae bacterium</name>
    <dbReference type="NCBI Taxonomy" id="1162706"/>
    <lineage>
        <taxon>Bacteria</taxon>
        <taxon>Bacillati</taxon>
        <taxon>Actinomycetota</taxon>
        <taxon>Thermoleophilia</taxon>
        <taxon>Solirubrobacterales</taxon>
        <taxon>Solirubrobacteraceae</taxon>
        <taxon>environmental samples</taxon>
    </lineage>
</organism>
<feature type="transmembrane region" description="Helical" evidence="2">
    <location>
        <begin position="20"/>
        <end position="40"/>
    </location>
</feature>
<reference evidence="4" key="1">
    <citation type="submission" date="2020-02" db="EMBL/GenBank/DDBJ databases">
        <authorList>
            <person name="Meier V. D."/>
        </authorList>
    </citation>
    <scope>NUCLEOTIDE SEQUENCE</scope>
    <source>
        <strain evidence="4">AVDCRST_MAG67</strain>
    </source>
</reference>
<feature type="compositionally biased region" description="Low complexity" evidence="1">
    <location>
        <begin position="178"/>
        <end position="193"/>
    </location>
</feature>
<evidence type="ECO:0000313" key="4">
    <source>
        <dbReference type="EMBL" id="CAA9486774.1"/>
    </source>
</evidence>
<dbReference type="EMBL" id="CADCVQ010000054">
    <property type="protein sequence ID" value="CAA9486774.1"/>
    <property type="molecule type" value="Genomic_DNA"/>
</dbReference>
<feature type="region of interest" description="Disordered" evidence="1">
    <location>
        <begin position="172"/>
        <end position="224"/>
    </location>
</feature>
<dbReference type="AlphaFoldDB" id="A0A6J4S7N1"/>
<keyword evidence="2" id="KW-1133">Transmembrane helix</keyword>
<feature type="transmembrane region" description="Helical" evidence="2">
    <location>
        <begin position="118"/>
        <end position="145"/>
    </location>
</feature>
<proteinExistence type="predicted"/>
<gene>
    <name evidence="4" type="ORF">AVDCRST_MAG67-2182</name>
</gene>
<feature type="domain" description="DUF2231" evidence="3">
    <location>
        <begin position="13"/>
        <end position="150"/>
    </location>
</feature>
<keyword evidence="2" id="KW-0472">Membrane</keyword>
<evidence type="ECO:0000256" key="1">
    <source>
        <dbReference type="SAM" id="MobiDB-lite"/>
    </source>
</evidence>
<feature type="transmembrane region" description="Helical" evidence="2">
    <location>
        <begin position="85"/>
        <end position="106"/>
    </location>
</feature>
<evidence type="ECO:0000259" key="3">
    <source>
        <dbReference type="Pfam" id="PF09990"/>
    </source>
</evidence>